<dbReference type="InterPro" id="IPR057135">
    <property type="entry name" value="At4g27190-like_LRR"/>
</dbReference>
<comment type="caution">
    <text evidence="6">The sequence shown here is derived from an EMBL/GenBank/DDBJ whole genome shotgun (WGS) entry which is preliminary data.</text>
</comment>
<evidence type="ECO:0000259" key="5">
    <source>
        <dbReference type="SMART" id="SM00382"/>
    </source>
</evidence>
<dbReference type="Gene3D" id="3.40.50.300">
    <property type="entry name" value="P-loop containing nucleotide triphosphate hydrolases"/>
    <property type="match status" value="1"/>
</dbReference>
<dbReference type="Pfam" id="PF00931">
    <property type="entry name" value="NB-ARC"/>
    <property type="match status" value="1"/>
</dbReference>
<dbReference type="Gramene" id="OIT34596">
    <property type="protein sequence ID" value="OIT34596"/>
    <property type="gene ID" value="A4A49_03573"/>
</dbReference>
<keyword evidence="4" id="KW-0547">Nucleotide-binding</keyword>
<evidence type="ECO:0000313" key="6">
    <source>
        <dbReference type="EMBL" id="OIT34596.1"/>
    </source>
</evidence>
<evidence type="ECO:0000256" key="1">
    <source>
        <dbReference type="ARBA" id="ARBA00008894"/>
    </source>
</evidence>
<dbReference type="Gene3D" id="1.10.8.430">
    <property type="entry name" value="Helical domain of apoptotic protease-activating factors"/>
    <property type="match status" value="1"/>
</dbReference>
<keyword evidence="3" id="KW-0611">Plant defense</keyword>
<dbReference type="InterPro" id="IPR002182">
    <property type="entry name" value="NB-ARC"/>
</dbReference>
<dbReference type="Proteomes" id="UP000187609">
    <property type="component" value="Unassembled WGS sequence"/>
</dbReference>
<gene>
    <name evidence="6" type="ORF">A4A49_03573</name>
</gene>
<dbReference type="Gene3D" id="3.80.10.10">
    <property type="entry name" value="Ribonuclease Inhibitor"/>
    <property type="match status" value="2"/>
</dbReference>
<dbReference type="SMART" id="SM00382">
    <property type="entry name" value="AAA"/>
    <property type="match status" value="1"/>
</dbReference>
<evidence type="ECO:0000256" key="4">
    <source>
        <dbReference type="ARBA" id="ARBA00022840"/>
    </source>
</evidence>
<dbReference type="InterPro" id="IPR042197">
    <property type="entry name" value="Apaf_helical"/>
</dbReference>
<dbReference type="GO" id="GO:0043531">
    <property type="term" value="F:ADP binding"/>
    <property type="evidence" value="ECO:0007669"/>
    <property type="project" value="InterPro"/>
</dbReference>
<sequence length="1169" mass="132533">MRSRVQQRVVAVRRNLEVISSNVHSWLTSAKKTTADVESILLRRSEVERGCFYGWFPNLKSRYLLSKRSDEIAQKVTKLQTEGKEYDVKFSHPVETGIIPSNGGVELQSRKEKEEEVMRALEDESVSIIGICGMGGVGKSTLAEKIRECAKHKRLFDEVVKVDVSQTLDLHKIQGQIAGGIGLTLTGNNLCENGDKLLSRLRGPGRVLVILDDVWKALQDDVLQKLGIPIGSNHNNQCKVILTTRIRKVCETMDAQSITEVGTLSKEEAWVLFRHYAGNSVDDPSLRDIAKAVAQECNGLPLALSIVAGALKPESKGFWEDALVQLRQSAPKTIDKVIKDVYIPLKLSYDHLEKAARKMVHHLLKILKDRFLLTEGSRKGHVKMHDVVRDVAIYFASEREHVFLVSHDVNSEVFPREDAYEQYTHMSIVAKRLNELPKPISCPRLELLMLKLFEYRSIKIQDNFFVGMSKLNVLSVRGARYREPVLPCPASIQRLSNLRTLCLSNLWLEDISIIGKLVNLKILSIRDSSLEELPVEIGELSNLIMLEFWNEEKSLKRISEGVLSGLVRLEELHVMGVEDCSYSTLRELDSSLKLSALTLTKCSRDVIHCNLALSSKLTRYSLKLSNNSTSVKHSQKLGNSSTSGKHSPKLGMYDSIMDLEDNEINPLGDWIRRLLRKSEHVHSRGNGSKNVLTELMFDGFQNVKDLYLDDCDYVEHLLDKNMDSLTHLLKIHSQNNIPFPILESLKVSCCRSLQYLFSLPLAAGSSTIAFSDDEEEEVTRRRHIIKFPNLYDMELSDLICLTQLCNDTIEGIEFPQLREMGLYYVPQFKGFLPTTSNRTLEGSSITDSNTLFDEKVSCPNLEDLRLYVVNSITTLCSHQLSTGYFSKLEILVVLWCKNLRNLMSPSVARGLLNLRMLEIEACPSMEEVITQDEPGEEMTKESLFPRLEKLQLDHVQKLRHFFLTEHALEFQLLREVKIYICPKMETFVLESVSCPFLEELEVIGADSITALWSHRFPTVDFSKLEKLKVFGCDKLRNLMPPSVARGVLNLRVLEIEDCPSMEEVITKEEQGVEITNASIFPHLEKLEIIKLPKLGYFILTVHALLFPNLREVNIKRCLEMKTFVQQGSVSTPSLKMLTVGNTIKDAELKNDLNKAIQNIFNSKHPGTRS</sequence>
<dbReference type="GO" id="GO:0005524">
    <property type="term" value="F:ATP binding"/>
    <property type="evidence" value="ECO:0007669"/>
    <property type="project" value="UniProtKB-KW"/>
</dbReference>
<proteinExistence type="inferred from homology"/>
<dbReference type="PANTHER" id="PTHR33463:SF198">
    <property type="entry name" value="RPP4C3"/>
    <property type="match status" value="1"/>
</dbReference>
<keyword evidence="4" id="KW-0067">ATP-binding</keyword>
<dbReference type="InterPro" id="IPR050905">
    <property type="entry name" value="Plant_NBS-LRR"/>
</dbReference>
<dbReference type="AlphaFoldDB" id="A0A314KYW3"/>
<dbReference type="InterPro" id="IPR027417">
    <property type="entry name" value="P-loop_NTPase"/>
</dbReference>
<dbReference type="PRINTS" id="PR00364">
    <property type="entry name" value="DISEASERSIST"/>
</dbReference>
<evidence type="ECO:0000256" key="3">
    <source>
        <dbReference type="ARBA" id="ARBA00022821"/>
    </source>
</evidence>
<dbReference type="InterPro" id="IPR003593">
    <property type="entry name" value="AAA+_ATPase"/>
</dbReference>
<dbReference type="Pfam" id="PF23247">
    <property type="entry name" value="LRR_RPS2"/>
    <property type="match status" value="1"/>
</dbReference>
<dbReference type="STRING" id="49451.A0A314KYW3"/>
<feature type="domain" description="AAA+ ATPase" evidence="5">
    <location>
        <begin position="125"/>
        <end position="265"/>
    </location>
</feature>
<dbReference type="InterPro" id="IPR032675">
    <property type="entry name" value="LRR_dom_sf"/>
</dbReference>
<reference evidence="6" key="1">
    <citation type="submission" date="2016-11" db="EMBL/GenBank/DDBJ databases">
        <title>The genome of Nicotiana attenuata.</title>
        <authorList>
            <person name="Xu S."/>
            <person name="Brockmoeller T."/>
            <person name="Gaquerel E."/>
            <person name="Navarro A."/>
            <person name="Kuhl H."/>
            <person name="Gase K."/>
            <person name="Ling Z."/>
            <person name="Zhou W."/>
            <person name="Kreitzer C."/>
            <person name="Stanke M."/>
            <person name="Tang H."/>
            <person name="Lyons E."/>
            <person name="Pandey P."/>
            <person name="Pandey S.P."/>
            <person name="Timmermann B."/>
            <person name="Baldwin I.T."/>
        </authorList>
    </citation>
    <scope>NUCLEOTIDE SEQUENCE [LARGE SCALE GENOMIC DNA]</scope>
    <source>
        <strain evidence="6">UT</strain>
    </source>
</reference>
<protein>
    <submittedName>
        <fullName evidence="6">Disease resistance protein</fullName>
    </submittedName>
</protein>
<keyword evidence="2" id="KW-0433">Leucine-rich repeat</keyword>
<dbReference type="EMBL" id="MJEQ01000686">
    <property type="protein sequence ID" value="OIT34596.1"/>
    <property type="molecule type" value="Genomic_DNA"/>
</dbReference>
<name>A0A314KYW3_NICAT</name>
<dbReference type="SUPFAM" id="SSF52058">
    <property type="entry name" value="L domain-like"/>
    <property type="match status" value="1"/>
</dbReference>
<dbReference type="SUPFAM" id="SSF52540">
    <property type="entry name" value="P-loop containing nucleoside triphosphate hydrolases"/>
    <property type="match status" value="1"/>
</dbReference>
<comment type="similarity">
    <text evidence="1">Belongs to the disease resistance NB-LRR family.</text>
</comment>
<dbReference type="GO" id="GO:0006952">
    <property type="term" value="P:defense response"/>
    <property type="evidence" value="ECO:0007669"/>
    <property type="project" value="UniProtKB-KW"/>
</dbReference>
<accession>A0A314KYW3</accession>
<organism evidence="6 7">
    <name type="scientific">Nicotiana attenuata</name>
    <name type="common">Coyote tobacco</name>
    <dbReference type="NCBI Taxonomy" id="49451"/>
    <lineage>
        <taxon>Eukaryota</taxon>
        <taxon>Viridiplantae</taxon>
        <taxon>Streptophyta</taxon>
        <taxon>Embryophyta</taxon>
        <taxon>Tracheophyta</taxon>
        <taxon>Spermatophyta</taxon>
        <taxon>Magnoliopsida</taxon>
        <taxon>eudicotyledons</taxon>
        <taxon>Gunneridae</taxon>
        <taxon>Pentapetalae</taxon>
        <taxon>asterids</taxon>
        <taxon>lamiids</taxon>
        <taxon>Solanales</taxon>
        <taxon>Solanaceae</taxon>
        <taxon>Nicotianoideae</taxon>
        <taxon>Nicotianeae</taxon>
        <taxon>Nicotiana</taxon>
    </lineage>
</organism>
<dbReference type="PANTHER" id="PTHR33463">
    <property type="entry name" value="NB-ARC DOMAIN-CONTAINING PROTEIN-RELATED"/>
    <property type="match status" value="1"/>
</dbReference>
<evidence type="ECO:0000256" key="2">
    <source>
        <dbReference type="ARBA" id="ARBA00022614"/>
    </source>
</evidence>
<keyword evidence="7" id="KW-1185">Reference proteome</keyword>
<dbReference type="SUPFAM" id="SSF52047">
    <property type="entry name" value="RNI-like"/>
    <property type="match status" value="1"/>
</dbReference>
<evidence type="ECO:0000313" key="7">
    <source>
        <dbReference type="Proteomes" id="UP000187609"/>
    </source>
</evidence>